<gene>
    <name evidence="1" type="ORF">FLK61_29005</name>
</gene>
<dbReference type="Proteomes" id="UP000318138">
    <property type="component" value="Chromosome"/>
</dbReference>
<evidence type="ECO:0000313" key="2">
    <source>
        <dbReference type="Proteomes" id="UP000318138"/>
    </source>
</evidence>
<evidence type="ECO:0008006" key="3">
    <source>
        <dbReference type="Google" id="ProtNLM"/>
    </source>
</evidence>
<protein>
    <recommendedName>
        <fullName evidence="3">Post-transcriptional regulator</fullName>
    </recommendedName>
</protein>
<name>A0A859FEW0_9BACI</name>
<accession>A0A859FEW0</accession>
<organism evidence="1 2">
    <name type="scientific">Paenalkalicoccus suaedae</name>
    <dbReference type="NCBI Taxonomy" id="2592382"/>
    <lineage>
        <taxon>Bacteria</taxon>
        <taxon>Bacillati</taxon>
        <taxon>Bacillota</taxon>
        <taxon>Bacilli</taxon>
        <taxon>Bacillales</taxon>
        <taxon>Bacillaceae</taxon>
        <taxon>Paenalkalicoccus</taxon>
    </lineage>
</organism>
<evidence type="ECO:0000313" key="1">
    <source>
        <dbReference type="EMBL" id="QKS70776.1"/>
    </source>
</evidence>
<dbReference type="KEGG" id="psua:FLK61_29005"/>
<dbReference type="Pfam" id="PF13797">
    <property type="entry name" value="Post_transc_reg"/>
    <property type="match status" value="1"/>
</dbReference>
<proteinExistence type="predicted"/>
<dbReference type="EMBL" id="CP041372">
    <property type="protein sequence ID" value="QKS70776.1"/>
    <property type="molecule type" value="Genomic_DNA"/>
</dbReference>
<reference evidence="2" key="1">
    <citation type="submission" date="2019-07" db="EMBL/GenBank/DDBJ databases">
        <title>Bacillus alkalisoli sp. nov. isolated from saline soil.</title>
        <authorList>
            <person name="Sun J.-Q."/>
            <person name="Xu L."/>
        </authorList>
    </citation>
    <scope>NUCLEOTIDE SEQUENCE [LARGE SCALE GENOMIC DNA]</scope>
    <source>
        <strain evidence="2">M4U3P1</strain>
    </source>
</reference>
<dbReference type="AlphaFoldDB" id="A0A859FEW0"/>
<sequence length="92" mass="10953">MLTWNDWRQELEPVLDSKWEEFQLLGYNTVSKDEVWTSFVTKMTRQKVVPESLRLHQITSLLLGLKPNDYMTQMTIGAYKDDFNFFATKETE</sequence>
<dbReference type="InterPro" id="IPR025716">
    <property type="entry name" value="Post-transcriptional_regulator"/>
</dbReference>
<dbReference type="RefSeq" id="WP_176008811.1">
    <property type="nucleotide sequence ID" value="NZ_CP041372.2"/>
</dbReference>
<keyword evidence="2" id="KW-1185">Reference proteome</keyword>